<dbReference type="SUPFAM" id="SSF63829">
    <property type="entry name" value="Calcium-dependent phosphotriesterase"/>
    <property type="match status" value="1"/>
</dbReference>
<name>A0A1M4WHQ6_9ACTN</name>
<sequence>MSESVGKVVARKRIRPKAKRWMLAAGTLGVTALAGAALPLSSASAQVMYPSGQLGTLHDKVVANTNNPVNGDTNPYGMAIVPFSSGNLVKGDLLVAEFNNAANTSGAGTSIVEINPMTGSVTQFVSAATLGNADLTGPVDIAINPSNDIVWVATFGSAADGSNSSYLIINSSGKLLDAETNASVAGNPSLMGFSNPFAGVWGGAVGIDYHTKTTSFYWTNIAGTYSAAGAGEIWRTDPKGPNVNTNSTFTPLVVGLPANAMALTGPKGLAYDERTGTLFFTESQTNAVYAIKNAATVMGPVTPQLVYQGGPLSTPQDIAIDPRTGHLYVVNGNAGMGTANAIVELTQSGQLVGVRDLAPMEAPGALFGVAISNKTFGGLPIIYYDNADESTLHVLMK</sequence>
<protein>
    <submittedName>
        <fullName evidence="1">Uncharacterized protein</fullName>
    </submittedName>
</protein>
<dbReference type="OrthoDB" id="152464at2"/>
<proteinExistence type="predicted"/>
<evidence type="ECO:0000313" key="2">
    <source>
        <dbReference type="Proteomes" id="UP000184295"/>
    </source>
</evidence>
<accession>A0A1M4WHQ6</accession>
<reference evidence="2" key="1">
    <citation type="submission" date="2016-11" db="EMBL/GenBank/DDBJ databases">
        <authorList>
            <person name="Varghese N."/>
            <person name="Submissions S."/>
        </authorList>
    </citation>
    <scope>NUCLEOTIDE SEQUENCE [LARGE SCALE GENOMIC DNA]</scope>
    <source>
        <strain evidence="2">DSM 19514</strain>
    </source>
</reference>
<evidence type="ECO:0000313" key="1">
    <source>
        <dbReference type="EMBL" id="SHE80583.1"/>
    </source>
</evidence>
<dbReference type="Proteomes" id="UP000184295">
    <property type="component" value="Unassembled WGS sequence"/>
</dbReference>
<dbReference type="STRING" id="1121881.SAMN02745225_01676"/>
<dbReference type="EMBL" id="FQUL01000025">
    <property type="protein sequence ID" value="SHE80583.1"/>
    <property type="molecule type" value="Genomic_DNA"/>
</dbReference>
<organism evidence="1 2">
    <name type="scientific">Ferrithrix thermotolerans DSM 19514</name>
    <dbReference type="NCBI Taxonomy" id="1121881"/>
    <lineage>
        <taxon>Bacteria</taxon>
        <taxon>Bacillati</taxon>
        <taxon>Actinomycetota</taxon>
        <taxon>Acidimicrobiia</taxon>
        <taxon>Acidimicrobiales</taxon>
        <taxon>Acidimicrobiaceae</taxon>
        <taxon>Ferrithrix</taxon>
    </lineage>
</organism>
<keyword evidence="2" id="KW-1185">Reference proteome</keyword>
<dbReference type="Gene3D" id="2.120.10.30">
    <property type="entry name" value="TolB, C-terminal domain"/>
    <property type="match status" value="1"/>
</dbReference>
<dbReference type="AlphaFoldDB" id="A0A1M4WHQ6"/>
<dbReference type="RefSeq" id="WP_072791260.1">
    <property type="nucleotide sequence ID" value="NZ_FQUL01000025.1"/>
</dbReference>
<dbReference type="InterPro" id="IPR011042">
    <property type="entry name" value="6-blade_b-propeller_TolB-like"/>
</dbReference>
<gene>
    <name evidence="1" type="ORF">SAMN02745225_01676</name>
</gene>